<dbReference type="RefSeq" id="WP_023860518.1">
    <property type="nucleotide sequence ID" value="NZ_AWWH01000197.1"/>
</dbReference>
<dbReference type="GO" id="GO:0046872">
    <property type="term" value="F:metal ion binding"/>
    <property type="evidence" value="ECO:0007669"/>
    <property type="project" value="UniProtKB-KW"/>
</dbReference>
<dbReference type="InterPro" id="IPR002933">
    <property type="entry name" value="Peptidase_M20"/>
</dbReference>
<sequence length="444" mass="49714">MKKHLENFAKTHLHDYDELVRFQSVSAQEKQIPETAAYLAEQFENLGADTVEQWTDQSDSPVVFAEFKSKNSDKTVLFYNHYDVQPPEPFDEWETSPFEPTEKDGHIYGRGISDNKGELISRLVLMKYFQENDNLPVNVKFFVEGEEEIGSLHVAEFVRAHKDQLKADVCVWEGGGKNSLDHYQVVGGMRGIVAFDVDVTTADVDMHSSLASYADSATWRLVEGLSTLRDINGKILVEGFYDDCDELSEAEERVVAESDFDLANAKKASGLKKTVNTEHKTELVNRPTISINGLKGGYQGDGVKTVIPRYASAKLDCRLSPSQDPKKMAELVQKHFDKHGFSDLHVHYKLGEHGYRSNFDHPFVQLTLKEAKDFYGQETKYLLNAAGGGPAYELGNVLEVPTVNIGVSYAGNKVHGPNENIRVNDFYQGVAFLGNVLSKFGQKD</sequence>
<evidence type="ECO:0000256" key="3">
    <source>
        <dbReference type="ARBA" id="ARBA00022801"/>
    </source>
</evidence>
<dbReference type="PANTHER" id="PTHR43270:SF8">
    <property type="entry name" value="DI- AND TRIPEPTIDASE DUG2-RELATED"/>
    <property type="match status" value="1"/>
</dbReference>
<dbReference type="InterPro" id="IPR051458">
    <property type="entry name" value="Cyt/Met_Dipeptidase"/>
</dbReference>
<keyword evidence="6" id="KW-1185">Reference proteome</keyword>
<protein>
    <submittedName>
        <fullName evidence="5">Peptidase M20</fullName>
    </submittedName>
</protein>
<proteinExistence type="predicted"/>
<dbReference type="InterPro" id="IPR011650">
    <property type="entry name" value="Peptidase_M20_dimer"/>
</dbReference>
<dbReference type="GO" id="GO:0005829">
    <property type="term" value="C:cytosol"/>
    <property type="evidence" value="ECO:0007669"/>
    <property type="project" value="TreeGrafter"/>
</dbReference>
<dbReference type="SUPFAM" id="SSF53187">
    <property type="entry name" value="Zn-dependent exopeptidases"/>
    <property type="match status" value="1"/>
</dbReference>
<dbReference type="GO" id="GO:0009014">
    <property type="term" value="F:succinyl-diaminopimelate desuccinylase activity"/>
    <property type="evidence" value="ECO:0007669"/>
    <property type="project" value="TreeGrafter"/>
</dbReference>
<evidence type="ECO:0000313" key="5">
    <source>
        <dbReference type="EMBL" id="ETA73282.1"/>
    </source>
</evidence>
<keyword evidence="3" id="KW-0378">Hydrolase</keyword>
<evidence type="ECO:0000256" key="1">
    <source>
        <dbReference type="ARBA" id="ARBA00022670"/>
    </source>
</evidence>
<dbReference type="Gene3D" id="3.30.70.360">
    <property type="match status" value="1"/>
</dbReference>
<comment type="caution">
    <text evidence="5">The sequence shown here is derived from an EMBL/GenBank/DDBJ whole genome shotgun (WGS) entry which is preliminary data.</text>
</comment>
<accession>V7HTP4</accession>
<dbReference type="Pfam" id="PF07687">
    <property type="entry name" value="M20_dimer"/>
    <property type="match status" value="1"/>
</dbReference>
<dbReference type="Gene3D" id="3.40.630.10">
    <property type="entry name" value="Zn peptidases"/>
    <property type="match status" value="1"/>
</dbReference>
<dbReference type="Pfam" id="PF01546">
    <property type="entry name" value="Peptidase_M20"/>
    <property type="match status" value="1"/>
</dbReference>
<evidence type="ECO:0000256" key="2">
    <source>
        <dbReference type="ARBA" id="ARBA00022723"/>
    </source>
</evidence>
<keyword evidence="2" id="KW-0479">Metal-binding</keyword>
<dbReference type="GO" id="GO:0008233">
    <property type="term" value="F:peptidase activity"/>
    <property type="evidence" value="ECO:0007669"/>
    <property type="project" value="UniProtKB-KW"/>
</dbReference>
<evidence type="ECO:0000259" key="4">
    <source>
        <dbReference type="Pfam" id="PF07687"/>
    </source>
</evidence>
<keyword evidence="1" id="KW-0645">Protease</keyword>
<name>V7HTP4_9LACO</name>
<dbReference type="PANTHER" id="PTHR43270">
    <property type="entry name" value="BETA-ALA-HIS DIPEPTIDASE"/>
    <property type="match status" value="1"/>
</dbReference>
<organism evidence="5 6">
    <name type="scientific">Ligilactobacillus equi DPC 6820</name>
    <dbReference type="NCBI Taxonomy" id="1392007"/>
    <lineage>
        <taxon>Bacteria</taxon>
        <taxon>Bacillati</taxon>
        <taxon>Bacillota</taxon>
        <taxon>Bacilli</taxon>
        <taxon>Lactobacillales</taxon>
        <taxon>Lactobacillaceae</taxon>
        <taxon>Ligilactobacillus</taxon>
    </lineage>
</organism>
<gene>
    <name evidence="5" type="ORF">LEQ_1750c</name>
</gene>
<dbReference type="GO" id="GO:0006508">
    <property type="term" value="P:proteolysis"/>
    <property type="evidence" value="ECO:0007669"/>
    <property type="project" value="UniProtKB-KW"/>
</dbReference>
<dbReference type="EMBL" id="AWWH01000197">
    <property type="protein sequence ID" value="ETA73282.1"/>
    <property type="molecule type" value="Genomic_DNA"/>
</dbReference>
<dbReference type="GO" id="GO:0009089">
    <property type="term" value="P:lysine biosynthetic process via diaminopimelate"/>
    <property type="evidence" value="ECO:0007669"/>
    <property type="project" value="TreeGrafter"/>
</dbReference>
<feature type="domain" description="Peptidase M20 dimerisation" evidence="4">
    <location>
        <begin position="190"/>
        <end position="340"/>
    </location>
</feature>
<evidence type="ECO:0000313" key="6">
    <source>
        <dbReference type="Proteomes" id="UP000018559"/>
    </source>
</evidence>
<reference evidence="5 6" key="1">
    <citation type="journal article" date="2014" name="Genome Announc.">
        <title>The Genome of the Predominant Equine Lactobacillus Species, Lactobacillus equi, Is Reflective of Its Lifestyle Adaptations to an Herbivorous Host.</title>
        <authorList>
            <person name="O'Donnell M.M."/>
            <person name="Harris H.M."/>
            <person name="O'Toole P.W."/>
            <person name="Ross R.P."/>
        </authorList>
    </citation>
    <scope>NUCLEOTIDE SEQUENCE [LARGE SCALE GENOMIC DNA]</scope>
    <source>
        <strain evidence="5 6">DPC 6820</strain>
    </source>
</reference>
<dbReference type="Proteomes" id="UP000018559">
    <property type="component" value="Unassembled WGS sequence"/>
</dbReference>
<dbReference type="AlphaFoldDB" id="V7HTP4"/>
<dbReference type="PATRIC" id="fig|1392007.3.peg.1922"/>
<dbReference type="NCBIfam" id="NF005034">
    <property type="entry name" value="PRK06446.1"/>
    <property type="match status" value="1"/>
</dbReference>